<dbReference type="InterPro" id="IPR005183">
    <property type="entry name" value="DUF305_CopM-like"/>
</dbReference>
<comment type="caution">
    <text evidence="2">The sequence shown here is derived from an EMBL/GenBank/DDBJ whole genome shotgun (WGS) entry which is preliminary data.</text>
</comment>
<reference evidence="2 3" key="1">
    <citation type="submission" date="2024-09" db="EMBL/GenBank/DDBJ databases">
        <title>Floridaenema gen nov. (Aerosakkonemataceae, Aerosakkonematales ord. nov., Cyanobacteria) from benthic tropical and subtropical fresh waters, with the description of four new species.</title>
        <authorList>
            <person name="Moretto J.A."/>
            <person name="Berthold D.E."/>
            <person name="Lefler F.W."/>
            <person name="Huang I.-S."/>
            <person name="Laughinghouse H. IV."/>
        </authorList>
    </citation>
    <scope>NUCLEOTIDE SEQUENCE [LARGE SCALE GENOMIC DNA]</scope>
    <source>
        <strain evidence="2 3">BLCC-F154</strain>
    </source>
</reference>
<dbReference type="Proteomes" id="UP001576776">
    <property type="component" value="Unassembled WGS sequence"/>
</dbReference>
<dbReference type="InterPro" id="IPR012347">
    <property type="entry name" value="Ferritin-like"/>
</dbReference>
<gene>
    <name evidence="2" type="ORF">ACE1B6_02925</name>
</gene>
<organism evidence="2 3">
    <name type="scientific">Floridaenema fluviatile BLCC-F154</name>
    <dbReference type="NCBI Taxonomy" id="3153640"/>
    <lineage>
        <taxon>Bacteria</taxon>
        <taxon>Bacillati</taxon>
        <taxon>Cyanobacteriota</taxon>
        <taxon>Cyanophyceae</taxon>
        <taxon>Oscillatoriophycideae</taxon>
        <taxon>Aerosakkonematales</taxon>
        <taxon>Aerosakkonemataceae</taxon>
        <taxon>Floridanema</taxon>
        <taxon>Floridanema fluviatile</taxon>
    </lineage>
</organism>
<keyword evidence="3" id="KW-1185">Reference proteome</keyword>
<dbReference type="Pfam" id="PF03713">
    <property type="entry name" value="DUF305"/>
    <property type="match status" value="1"/>
</dbReference>
<evidence type="ECO:0000259" key="1">
    <source>
        <dbReference type="Pfam" id="PF03713"/>
    </source>
</evidence>
<dbReference type="PANTHER" id="PTHR36933:SF1">
    <property type="entry name" value="SLL0788 PROTEIN"/>
    <property type="match status" value="1"/>
</dbReference>
<protein>
    <submittedName>
        <fullName evidence="2">DUF305 domain-containing protein</fullName>
    </submittedName>
</protein>
<evidence type="ECO:0000313" key="2">
    <source>
        <dbReference type="EMBL" id="MFB2934206.1"/>
    </source>
</evidence>
<accession>A0ABV4Y5X3</accession>
<dbReference type="Gene3D" id="1.20.1260.10">
    <property type="match status" value="1"/>
</dbReference>
<evidence type="ECO:0000313" key="3">
    <source>
        <dbReference type="Proteomes" id="UP001576776"/>
    </source>
</evidence>
<dbReference type="RefSeq" id="WP_413255735.1">
    <property type="nucleotide sequence ID" value="NZ_JBHFNS010000018.1"/>
</dbReference>
<dbReference type="EMBL" id="JBHFNS010000018">
    <property type="protein sequence ID" value="MFB2934206.1"/>
    <property type="molecule type" value="Genomic_DNA"/>
</dbReference>
<sequence length="92" mass="10543">MMRDLNNLKGDDLDRAFLEDMRMHHMGAVMMSHQLLGNNLAKHNEVNQLASKISISQRQEIHQMQAWLRSWFNAGGMGMMGGGNPRFGGRWM</sequence>
<dbReference type="PANTHER" id="PTHR36933">
    <property type="entry name" value="SLL0788 PROTEIN"/>
    <property type="match status" value="1"/>
</dbReference>
<proteinExistence type="predicted"/>
<name>A0ABV4Y5X3_9CYAN</name>
<feature type="domain" description="DUF305" evidence="1">
    <location>
        <begin position="2"/>
        <end position="68"/>
    </location>
</feature>